<keyword evidence="6" id="KW-1133">Transmembrane helix</keyword>
<keyword evidence="7" id="KW-0472">Membrane</keyword>
<evidence type="ECO:0000256" key="3">
    <source>
        <dbReference type="ARBA" id="ARBA00022692"/>
    </source>
</evidence>
<comment type="subcellular location">
    <subcellularLocation>
        <location evidence="1">Membrane</location>
        <topology evidence="1">Multi-pass membrane protein</topology>
    </subcellularLocation>
</comment>
<dbReference type="Proteomes" id="UP000681720">
    <property type="component" value="Unassembled WGS sequence"/>
</dbReference>
<proteinExistence type="predicted"/>
<dbReference type="GO" id="GO:0035673">
    <property type="term" value="F:oligopeptide transmembrane transporter activity"/>
    <property type="evidence" value="ECO:0007669"/>
    <property type="project" value="InterPro"/>
</dbReference>
<dbReference type="InterPro" id="IPR004813">
    <property type="entry name" value="OPT"/>
</dbReference>
<evidence type="ECO:0000256" key="6">
    <source>
        <dbReference type="ARBA" id="ARBA00022989"/>
    </source>
</evidence>
<accession>A0A8S3E982</accession>
<dbReference type="InterPro" id="IPR004648">
    <property type="entry name" value="Oligpept_transpt"/>
</dbReference>
<evidence type="ECO:0000313" key="8">
    <source>
        <dbReference type="EMBL" id="CAF5041109.1"/>
    </source>
</evidence>
<keyword evidence="3" id="KW-0812">Transmembrane</keyword>
<dbReference type="GO" id="GO:0015031">
    <property type="term" value="P:protein transport"/>
    <property type="evidence" value="ECO:0007669"/>
    <property type="project" value="UniProtKB-KW"/>
</dbReference>
<evidence type="ECO:0000256" key="4">
    <source>
        <dbReference type="ARBA" id="ARBA00022856"/>
    </source>
</evidence>
<keyword evidence="5" id="KW-0653">Protein transport</keyword>
<dbReference type="Pfam" id="PF03169">
    <property type="entry name" value="OPT"/>
    <property type="match status" value="1"/>
</dbReference>
<reference evidence="8" key="1">
    <citation type="submission" date="2021-02" db="EMBL/GenBank/DDBJ databases">
        <authorList>
            <person name="Nowell W R."/>
        </authorList>
    </citation>
    <scope>NUCLEOTIDE SEQUENCE</scope>
</reference>
<comment type="caution">
    <text evidence="8">The sequence shown here is derived from an EMBL/GenBank/DDBJ whole genome shotgun (WGS) entry which is preliminary data.</text>
</comment>
<evidence type="ECO:0000256" key="1">
    <source>
        <dbReference type="ARBA" id="ARBA00004141"/>
    </source>
</evidence>
<dbReference type="PANTHER" id="PTHR22601">
    <property type="entry name" value="ISP4 LIKE PROTEIN"/>
    <property type="match status" value="1"/>
</dbReference>
<sequence>MLVLSFMIALFSCNYTPVLPTAIIPLSLLLTIIFYIPNGIITATTSMGLVMGTPSDLISGHLLSGNPVAFLAFRTFTFTCQDQIIIYLTNAKIAHYMK</sequence>
<evidence type="ECO:0000256" key="5">
    <source>
        <dbReference type="ARBA" id="ARBA00022927"/>
    </source>
</evidence>
<feature type="non-terminal residue" evidence="8">
    <location>
        <position position="1"/>
    </location>
</feature>
<evidence type="ECO:0000256" key="7">
    <source>
        <dbReference type="ARBA" id="ARBA00023136"/>
    </source>
</evidence>
<dbReference type="AlphaFoldDB" id="A0A8S3E982"/>
<dbReference type="GO" id="GO:0016020">
    <property type="term" value="C:membrane"/>
    <property type="evidence" value="ECO:0007669"/>
    <property type="project" value="UniProtKB-SubCell"/>
</dbReference>
<dbReference type="EMBL" id="CAJOBJ010224709">
    <property type="protein sequence ID" value="CAF5041109.1"/>
    <property type="molecule type" value="Genomic_DNA"/>
</dbReference>
<organism evidence="8 9">
    <name type="scientific">Rotaria magnacalcarata</name>
    <dbReference type="NCBI Taxonomy" id="392030"/>
    <lineage>
        <taxon>Eukaryota</taxon>
        <taxon>Metazoa</taxon>
        <taxon>Spiralia</taxon>
        <taxon>Gnathifera</taxon>
        <taxon>Rotifera</taxon>
        <taxon>Eurotatoria</taxon>
        <taxon>Bdelloidea</taxon>
        <taxon>Philodinida</taxon>
        <taxon>Philodinidae</taxon>
        <taxon>Rotaria</taxon>
    </lineage>
</organism>
<evidence type="ECO:0000256" key="2">
    <source>
        <dbReference type="ARBA" id="ARBA00022448"/>
    </source>
</evidence>
<keyword evidence="4" id="KW-0571">Peptide transport</keyword>
<protein>
    <submittedName>
        <fullName evidence="8">Uncharacterized protein</fullName>
    </submittedName>
</protein>
<evidence type="ECO:0000313" key="9">
    <source>
        <dbReference type="Proteomes" id="UP000681720"/>
    </source>
</evidence>
<keyword evidence="2" id="KW-0813">Transport</keyword>
<gene>
    <name evidence="8" type="ORF">GIL414_LOCUS59440</name>
</gene>
<name>A0A8S3E982_9BILA</name>